<keyword evidence="1" id="KW-1133">Transmembrane helix</keyword>
<evidence type="ECO:0000313" key="5">
    <source>
        <dbReference type="Proteomes" id="UP000263418"/>
    </source>
</evidence>
<dbReference type="Proteomes" id="UP000237466">
    <property type="component" value="Unassembled WGS sequence"/>
</dbReference>
<proteinExistence type="predicted"/>
<name>A0A1W6M7N4_VIBVL</name>
<reference evidence="2 5" key="1">
    <citation type="submission" date="2017-01" db="EMBL/GenBank/DDBJ databases">
        <title>Complete Genome Sequence of Vibrio vulnificus FORC_053.</title>
        <authorList>
            <consortium name="Food-borne Pathogen Omics Research Center"/>
            <person name="Chung H.Y."/>
            <person name="Na E.J."/>
            <person name="Song J.S."/>
            <person name="Kim H."/>
            <person name="Lee J.-H."/>
            <person name="Ryu S."/>
            <person name="Choi S.H."/>
        </authorList>
    </citation>
    <scope>NUCLEOTIDE SEQUENCE [LARGE SCALE GENOMIC DNA]</scope>
    <source>
        <strain evidence="2 5">FORC_053</strain>
    </source>
</reference>
<organism evidence="3 4">
    <name type="scientific">Vibrio vulnificus</name>
    <dbReference type="NCBI Taxonomy" id="672"/>
    <lineage>
        <taxon>Bacteria</taxon>
        <taxon>Pseudomonadati</taxon>
        <taxon>Pseudomonadota</taxon>
        <taxon>Gammaproteobacteria</taxon>
        <taxon>Vibrionales</taxon>
        <taxon>Vibrionaceae</taxon>
        <taxon>Vibrio</taxon>
    </lineage>
</organism>
<dbReference type="AlphaFoldDB" id="A0A1W6M7N4"/>
<keyword evidence="1" id="KW-0812">Transmembrane</keyword>
<dbReference type="Proteomes" id="UP000263418">
    <property type="component" value="Chromosome 1"/>
</dbReference>
<evidence type="ECO:0000313" key="2">
    <source>
        <dbReference type="EMBL" id="AXX58544.1"/>
    </source>
</evidence>
<dbReference type="EMBL" id="PDGH01000036">
    <property type="protein sequence ID" value="POB49366.1"/>
    <property type="molecule type" value="Genomic_DNA"/>
</dbReference>
<feature type="transmembrane region" description="Helical" evidence="1">
    <location>
        <begin position="20"/>
        <end position="47"/>
    </location>
</feature>
<dbReference type="EMBL" id="CP019290">
    <property type="protein sequence ID" value="AXX58544.1"/>
    <property type="molecule type" value="Genomic_DNA"/>
</dbReference>
<evidence type="ECO:0000313" key="4">
    <source>
        <dbReference type="Proteomes" id="UP000237466"/>
    </source>
</evidence>
<keyword evidence="1" id="KW-0472">Membrane</keyword>
<sequence>MSVWAIEVIGDIDFRKESKWWIIMAMKSFCPSETIIGGWLSAFFFMACKNTTGVRQHNLILSYSFA</sequence>
<reference evidence="3 4" key="2">
    <citation type="journal article" date="2018" name="Front. Microbiol.">
        <title>Phylogeny of Vibrio vulnificus from the Analysis of the Core-Genome: Implications for Intra-Species Taxonomy.</title>
        <authorList>
            <person name="Roig F.J."/>
            <person name="Gonzalez-Candelas F."/>
            <person name="Sanjuan E."/>
            <person name="Fouz B."/>
            <person name="Feil E.J."/>
            <person name="Llorens C."/>
            <person name="Baker-Austin C."/>
            <person name="Oliver J.D."/>
            <person name="Danin-Poleg Y."/>
            <person name="Gibas C.J."/>
            <person name="Kashi Y."/>
            <person name="Gulig P.A."/>
            <person name="Morrison S.S."/>
            <person name="Amaro C."/>
        </authorList>
    </citation>
    <scope>NUCLEOTIDE SEQUENCE [LARGE SCALE GENOMIC DNA]</scope>
    <source>
        <strain evidence="3 4">CECT4608</strain>
    </source>
</reference>
<evidence type="ECO:0000256" key="1">
    <source>
        <dbReference type="SAM" id="Phobius"/>
    </source>
</evidence>
<protein>
    <submittedName>
        <fullName evidence="3">Uncharacterized protein</fullName>
    </submittedName>
</protein>
<evidence type="ECO:0000313" key="3">
    <source>
        <dbReference type="EMBL" id="POB49366.1"/>
    </source>
</evidence>
<gene>
    <name evidence="3" type="ORF">CRN52_04095</name>
    <name evidence="2" type="ORF">FORC53_0205</name>
</gene>
<accession>A0A1W6M7N4</accession>